<keyword evidence="8" id="KW-0175">Coiled coil</keyword>
<dbReference type="Pfam" id="PF10168">
    <property type="entry name" value="Nup88"/>
    <property type="match status" value="1"/>
</dbReference>
<evidence type="ECO:0000256" key="7">
    <source>
        <dbReference type="ARBA" id="ARBA00023242"/>
    </source>
</evidence>
<dbReference type="InterPro" id="IPR037700">
    <property type="entry name" value="NUP88/NUP82"/>
</dbReference>
<evidence type="ECO:0000256" key="2">
    <source>
        <dbReference type="ARBA" id="ARBA00022448"/>
    </source>
</evidence>
<name>A0A815AZ78_ADIRI</name>
<keyword evidence="4" id="KW-0653">Protein transport</keyword>
<keyword evidence="2" id="KW-0813">Transport</keyword>
<dbReference type="Proteomes" id="UP000663852">
    <property type="component" value="Unassembled WGS sequence"/>
</dbReference>
<dbReference type="GO" id="GO:0017056">
    <property type="term" value="F:structural constituent of nuclear pore"/>
    <property type="evidence" value="ECO:0007669"/>
    <property type="project" value="InterPro"/>
</dbReference>
<dbReference type="InterPro" id="IPR019321">
    <property type="entry name" value="Nucleoporin_Nup88"/>
</dbReference>
<keyword evidence="7" id="KW-0539">Nucleus</keyword>
<evidence type="ECO:0000256" key="4">
    <source>
        <dbReference type="ARBA" id="ARBA00022927"/>
    </source>
</evidence>
<dbReference type="GO" id="GO:0000055">
    <property type="term" value="P:ribosomal large subunit export from nucleus"/>
    <property type="evidence" value="ECO:0007669"/>
    <property type="project" value="InterPro"/>
</dbReference>
<feature type="coiled-coil region" evidence="8">
    <location>
        <begin position="500"/>
        <end position="527"/>
    </location>
</feature>
<evidence type="ECO:0000313" key="9">
    <source>
        <dbReference type="EMBL" id="CAF0985739.1"/>
    </source>
</evidence>
<reference evidence="10" key="1">
    <citation type="submission" date="2021-02" db="EMBL/GenBank/DDBJ databases">
        <authorList>
            <person name="Nowell W R."/>
        </authorList>
    </citation>
    <scope>NUCLEOTIDE SEQUENCE</scope>
</reference>
<evidence type="ECO:0000313" key="10">
    <source>
        <dbReference type="EMBL" id="CAF1266511.1"/>
    </source>
</evidence>
<dbReference type="EMBL" id="CAJNOR010002236">
    <property type="protein sequence ID" value="CAF1266511.1"/>
    <property type="molecule type" value="Genomic_DNA"/>
</dbReference>
<evidence type="ECO:0000256" key="5">
    <source>
        <dbReference type="ARBA" id="ARBA00023010"/>
    </source>
</evidence>
<keyword evidence="11" id="KW-1185">Reference proteome</keyword>
<keyword evidence="5" id="KW-0811">Translocation</keyword>
<dbReference type="OrthoDB" id="341482at2759"/>
<proteinExistence type="predicted"/>
<sequence>MSQMNSIRIPFQWHHVNVFTFGKSSLYGYDSSNHCLFVHSSITLNNTTDFGFDRLHLSSSPTWPIRKLILNEDETILALIADKLVYLIFLSQSHHETHIRSPSKGSRLCPILRVPPSTSSASVNCSLIDFVWLTVNHFAIVYSVPSASDCYLYHIRSSKADGLEHIHKFSIGKSSNTKFNTPSKKISLHQPSDIIKLDVTKKQTKESTSILFFAMKTDGDIFLFEIEEDQLLKNHIDEDFHGPVRILPSAFDNYGAGQNQSTLVCLAPSSCPLAIFTPNRTQLHQCMILSPSINQHHLFTIDCLTFPNSDLGLIVTSILPDRFAPNRYYITDSNANIYVVEIAWVDQVQQGSKQLQPTQIQQLINGANLNNKITNEIEQLGSIHIDNNGHYLAAIVRSQSNTEKELILIRSQVSSSASNSDTTVSESKPSQFLTRIRSILARDQSVPFVTLRSSSTKLSDSDLEKNVLQYMKIFTEQYIQKQDKVRREIDDKQRYLVEVHQTQLNENKQLTDRFQEIQNQFENSMKLYRQECSRRKRLSSRIDDLLSTIEQSIPVLSDEEIRMQQQLETYQIQIDCLTQQIQQIQEFISFNQSQSQSDNLSMENIQDVVRNHRIQINQMKQQLDNIQTHQ</sequence>
<accession>A0A815AZ78</accession>
<dbReference type="PANTHER" id="PTHR13257">
    <property type="entry name" value="NUCLEOPORIN NUP84-RELATED"/>
    <property type="match status" value="1"/>
</dbReference>
<evidence type="ECO:0000256" key="3">
    <source>
        <dbReference type="ARBA" id="ARBA00022816"/>
    </source>
</evidence>
<dbReference type="GO" id="GO:0006606">
    <property type="term" value="P:protein import into nucleus"/>
    <property type="evidence" value="ECO:0007669"/>
    <property type="project" value="TreeGrafter"/>
</dbReference>
<evidence type="ECO:0000256" key="8">
    <source>
        <dbReference type="SAM" id="Coils"/>
    </source>
</evidence>
<feature type="coiled-coil region" evidence="8">
    <location>
        <begin position="560"/>
        <end position="629"/>
    </location>
</feature>
<dbReference type="Proteomes" id="UP000663828">
    <property type="component" value="Unassembled WGS sequence"/>
</dbReference>
<keyword evidence="6" id="KW-0906">Nuclear pore complex</keyword>
<evidence type="ECO:0000256" key="1">
    <source>
        <dbReference type="ARBA" id="ARBA00004567"/>
    </source>
</evidence>
<gene>
    <name evidence="9" type="ORF">EDS130_LOCUS14118</name>
    <name evidence="10" type="ORF">XAT740_LOCUS27059</name>
</gene>
<protein>
    <submittedName>
        <fullName evidence="10">Uncharacterized protein</fullName>
    </submittedName>
</protein>
<dbReference type="PANTHER" id="PTHR13257:SF0">
    <property type="entry name" value="NUCLEAR PORE COMPLEX PROTEIN NUP88"/>
    <property type="match status" value="1"/>
</dbReference>
<dbReference type="GO" id="GO:0005643">
    <property type="term" value="C:nuclear pore"/>
    <property type="evidence" value="ECO:0007669"/>
    <property type="project" value="UniProtKB-SubCell"/>
</dbReference>
<dbReference type="EMBL" id="CAJNOJ010000057">
    <property type="protein sequence ID" value="CAF0985739.1"/>
    <property type="molecule type" value="Genomic_DNA"/>
</dbReference>
<dbReference type="GO" id="GO:0000056">
    <property type="term" value="P:ribosomal small subunit export from nucleus"/>
    <property type="evidence" value="ECO:0007669"/>
    <property type="project" value="InterPro"/>
</dbReference>
<dbReference type="AlphaFoldDB" id="A0A815AZ78"/>
<dbReference type="GO" id="GO:0006406">
    <property type="term" value="P:mRNA export from nucleus"/>
    <property type="evidence" value="ECO:0007669"/>
    <property type="project" value="TreeGrafter"/>
</dbReference>
<organism evidence="10 11">
    <name type="scientific">Adineta ricciae</name>
    <name type="common">Rotifer</name>
    <dbReference type="NCBI Taxonomy" id="249248"/>
    <lineage>
        <taxon>Eukaryota</taxon>
        <taxon>Metazoa</taxon>
        <taxon>Spiralia</taxon>
        <taxon>Gnathifera</taxon>
        <taxon>Rotifera</taxon>
        <taxon>Eurotatoria</taxon>
        <taxon>Bdelloidea</taxon>
        <taxon>Adinetida</taxon>
        <taxon>Adinetidae</taxon>
        <taxon>Adineta</taxon>
    </lineage>
</organism>
<comment type="caution">
    <text evidence="10">The sequence shown here is derived from an EMBL/GenBank/DDBJ whole genome shotgun (WGS) entry which is preliminary data.</text>
</comment>
<evidence type="ECO:0000256" key="6">
    <source>
        <dbReference type="ARBA" id="ARBA00023132"/>
    </source>
</evidence>
<keyword evidence="3" id="KW-0509">mRNA transport</keyword>
<evidence type="ECO:0000313" key="11">
    <source>
        <dbReference type="Proteomes" id="UP000663828"/>
    </source>
</evidence>
<comment type="subcellular location">
    <subcellularLocation>
        <location evidence="1">Nucleus</location>
        <location evidence="1">Nuclear pore complex</location>
    </subcellularLocation>
</comment>